<sequence>MTFYGYFYSQLLSFTLFNQRVRLRFCSLVILDKQALG</sequence>
<keyword evidence="2" id="KW-1185">Reference proteome</keyword>
<reference evidence="2" key="1">
    <citation type="journal article" date="2010" name="Mol. Biosyst.">
        <title>Complete genome sequence and comparative analysis of Shewanella violacea, a psychrophilic and piezophilic bacterium from deep sea floor sediments.</title>
        <authorList>
            <person name="Aono E."/>
            <person name="Baba T."/>
            <person name="Ara T."/>
            <person name="Nishi T."/>
            <person name="Nakamichi T."/>
            <person name="Inamoto E."/>
            <person name="Toyonaga H."/>
            <person name="Hasegawa M."/>
            <person name="Takai Y."/>
            <person name="Okumura Y."/>
            <person name="Baba M."/>
            <person name="Tomita M."/>
            <person name="Kato C."/>
            <person name="Oshima T."/>
            <person name="Nakasone K."/>
            <person name="Mori H."/>
        </authorList>
    </citation>
    <scope>NUCLEOTIDE SEQUENCE [LARGE SCALE GENOMIC DNA]</scope>
    <source>
        <strain evidence="2">JCM 10179 / CIP 106290 / LMG 19151 / DSS12</strain>
    </source>
</reference>
<dbReference type="Proteomes" id="UP000002350">
    <property type="component" value="Chromosome"/>
</dbReference>
<name>D4ZM48_SHEVD</name>
<gene>
    <name evidence="1" type="ordered locus">SVI_2776</name>
</gene>
<dbReference type="AlphaFoldDB" id="D4ZM48"/>
<organism evidence="1 2">
    <name type="scientific">Shewanella violacea (strain JCM 10179 / CIP 106290 / LMG 19151 / DSS12)</name>
    <dbReference type="NCBI Taxonomy" id="637905"/>
    <lineage>
        <taxon>Bacteria</taxon>
        <taxon>Pseudomonadati</taxon>
        <taxon>Pseudomonadota</taxon>
        <taxon>Gammaproteobacteria</taxon>
        <taxon>Alteromonadales</taxon>
        <taxon>Shewanellaceae</taxon>
        <taxon>Shewanella</taxon>
    </lineage>
</organism>
<protein>
    <submittedName>
        <fullName evidence="1">Uncharacterized protein</fullName>
    </submittedName>
</protein>
<accession>D4ZM48</accession>
<dbReference type="EMBL" id="AP011177">
    <property type="protein sequence ID" value="BAJ02747.1"/>
    <property type="molecule type" value="Genomic_DNA"/>
</dbReference>
<dbReference type="KEGG" id="svo:SVI_2776"/>
<evidence type="ECO:0000313" key="2">
    <source>
        <dbReference type="Proteomes" id="UP000002350"/>
    </source>
</evidence>
<dbReference type="HOGENOM" id="CLU_3348590_0_0_6"/>
<evidence type="ECO:0000313" key="1">
    <source>
        <dbReference type="EMBL" id="BAJ02747.1"/>
    </source>
</evidence>
<proteinExistence type="predicted"/>